<keyword evidence="7" id="KW-0368">Histidine biosynthesis</keyword>
<gene>
    <name evidence="9" type="ORF">KI387_018387</name>
</gene>
<dbReference type="NCBIfam" id="TIGR00070">
    <property type="entry name" value="hisG"/>
    <property type="match status" value="1"/>
</dbReference>
<dbReference type="InterPro" id="IPR018198">
    <property type="entry name" value="ATP_PRibTrfase_CS"/>
</dbReference>
<keyword evidence="10" id="KW-1185">Reference proteome</keyword>
<comment type="catalytic activity">
    <reaction evidence="1">
        <text>1-(5-phospho-beta-D-ribosyl)-ATP + diphosphate = 5-phospho-alpha-D-ribose 1-diphosphate + ATP</text>
        <dbReference type="Rhea" id="RHEA:18473"/>
        <dbReference type="ChEBI" id="CHEBI:30616"/>
        <dbReference type="ChEBI" id="CHEBI:33019"/>
        <dbReference type="ChEBI" id="CHEBI:58017"/>
        <dbReference type="ChEBI" id="CHEBI:73183"/>
        <dbReference type="EC" id="2.4.2.17"/>
    </reaction>
</comment>
<evidence type="ECO:0000256" key="4">
    <source>
        <dbReference type="ARBA" id="ARBA00022605"/>
    </source>
</evidence>
<evidence type="ECO:0000313" key="9">
    <source>
        <dbReference type="EMBL" id="KAH9323748.1"/>
    </source>
</evidence>
<feature type="domain" description="ATP phosphoribosyltransferase catalytic" evidence="8">
    <location>
        <begin position="8"/>
        <end position="119"/>
    </location>
</feature>
<evidence type="ECO:0000256" key="1">
    <source>
        <dbReference type="ARBA" id="ARBA00000915"/>
    </source>
</evidence>
<dbReference type="GO" id="GO:0000105">
    <property type="term" value="P:L-histidine biosynthetic process"/>
    <property type="evidence" value="ECO:0007669"/>
    <property type="project" value="UniProtKB-KW"/>
</dbReference>
<keyword evidence="6" id="KW-0808">Transferase</keyword>
<evidence type="ECO:0000256" key="2">
    <source>
        <dbReference type="ARBA" id="ARBA00004667"/>
    </source>
</evidence>
<keyword evidence="4" id="KW-0028">Amino-acid biosynthesis</keyword>
<protein>
    <recommendedName>
        <fullName evidence="3">ATP phosphoribosyltransferase</fullName>
        <ecNumber evidence="3">2.4.2.17</ecNumber>
    </recommendedName>
</protein>
<dbReference type="GO" id="GO:0003879">
    <property type="term" value="F:ATP phosphoribosyltransferase activity"/>
    <property type="evidence" value="ECO:0007669"/>
    <property type="project" value="UniProtKB-EC"/>
</dbReference>
<dbReference type="EMBL" id="JAHRHJ020000003">
    <property type="protein sequence ID" value="KAH9323748.1"/>
    <property type="molecule type" value="Genomic_DNA"/>
</dbReference>
<dbReference type="EC" id="2.4.2.17" evidence="3"/>
<dbReference type="InterPro" id="IPR013820">
    <property type="entry name" value="ATP_PRibTrfase_cat"/>
</dbReference>
<dbReference type="PANTHER" id="PTHR21403:SF8">
    <property type="entry name" value="ATP PHOSPHORIBOSYLTRANSFERASE"/>
    <property type="match status" value="1"/>
</dbReference>
<dbReference type="FunFam" id="3.40.190.10:FF:000118">
    <property type="entry name" value="ATP phosphoribosyltransferase 2, chloroplastic"/>
    <property type="match status" value="1"/>
</dbReference>
<dbReference type="GO" id="GO:0005737">
    <property type="term" value="C:cytoplasm"/>
    <property type="evidence" value="ECO:0007669"/>
    <property type="project" value="InterPro"/>
</dbReference>
<evidence type="ECO:0000256" key="5">
    <source>
        <dbReference type="ARBA" id="ARBA00022676"/>
    </source>
</evidence>
<evidence type="ECO:0000256" key="6">
    <source>
        <dbReference type="ARBA" id="ARBA00022679"/>
    </source>
</evidence>
<evidence type="ECO:0000256" key="3">
    <source>
        <dbReference type="ARBA" id="ARBA00011946"/>
    </source>
</evidence>
<comment type="pathway">
    <text evidence="2">Amino-acid biosynthesis; L-histidine biosynthesis; L-histidine from 5-phospho-alpha-D-ribose 1-diphosphate: step 1/9.</text>
</comment>
<evidence type="ECO:0000256" key="7">
    <source>
        <dbReference type="ARBA" id="ARBA00023102"/>
    </source>
</evidence>
<dbReference type="OMA" id="IPNNAVY"/>
<reference evidence="9 10" key="1">
    <citation type="journal article" date="2021" name="Nat. Plants">
        <title>The Taxus genome provides insights into paclitaxel biosynthesis.</title>
        <authorList>
            <person name="Xiong X."/>
            <person name="Gou J."/>
            <person name="Liao Q."/>
            <person name="Li Y."/>
            <person name="Zhou Q."/>
            <person name="Bi G."/>
            <person name="Li C."/>
            <person name="Du R."/>
            <person name="Wang X."/>
            <person name="Sun T."/>
            <person name="Guo L."/>
            <person name="Liang H."/>
            <person name="Lu P."/>
            <person name="Wu Y."/>
            <person name="Zhang Z."/>
            <person name="Ro D.K."/>
            <person name="Shang Y."/>
            <person name="Huang S."/>
            <person name="Yan J."/>
        </authorList>
    </citation>
    <scope>NUCLEOTIDE SEQUENCE [LARGE SCALE GENOMIC DNA]</scope>
    <source>
        <strain evidence="9">Ta-2019</strain>
    </source>
</reference>
<dbReference type="InterPro" id="IPR001348">
    <property type="entry name" value="ATP_PRibTrfase_HisG"/>
</dbReference>
<evidence type="ECO:0000259" key="8">
    <source>
        <dbReference type="Pfam" id="PF01634"/>
    </source>
</evidence>
<proteinExistence type="predicted"/>
<dbReference type="AlphaFoldDB" id="A0AA38LG90"/>
<dbReference type="Proteomes" id="UP000824469">
    <property type="component" value="Unassembled WGS sequence"/>
</dbReference>
<accession>A0AA38LG90</accession>
<feature type="non-terminal residue" evidence="9">
    <location>
        <position position="120"/>
    </location>
</feature>
<dbReference type="SUPFAM" id="SSF53850">
    <property type="entry name" value="Periplasmic binding protein-like II"/>
    <property type="match status" value="1"/>
</dbReference>
<organism evidence="9 10">
    <name type="scientific">Taxus chinensis</name>
    <name type="common">Chinese yew</name>
    <name type="synonym">Taxus wallichiana var. chinensis</name>
    <dbReference type="NCBI Taxonomy" id="29808"/>
    <lineage>
        <taxon>Eukaryota</taxon>
        <taxon>Viridiplantae</taxon>
        <taxon>Streptophyta</taxon>
        <taxon>Embryophyta</taxon>
        <taxon>Tracheophyta</taxon>
        <taxon>Spermatophyta</taxon>
        <taxon>Pinopsida</taxon>
        <taxon>Pinidae</taxon>
        <taxon>Conifers II</taxon>
        <taxon>Cupressales</taxon>
        <taxon>Taxaceae</taxon>
        <taxon>Taxus</taxon>
    </lineage>
</organism>
<dbReference type="Pfam" id="PF01634">
    <property type="entry name" value="HisG"/>
    <property type="match status" value="1"/>
</dbReference>
<dbReference type="Gene3D" id="3.40.190.10">
    <property type="entry name" value="Periplasmic binding protein-like II"/>
    <property type="match status" value="2"/>
</dbReference>
<evidence type="ECO:0000313" key="10">
    <source>
        <dbReference type="Proteomes" id="UP000824469"/>
    </source>
</evidence>
<name>A0AA38LG90_TAXCH</name>
<comment type="caution">
    <text evidence="9">The sequence shown here is derived from an EMBL/GenBank/DDBJ whole genome shotgun (WGS) entry which is preliminary data.</text>
</comment>
<feature type="non-terminal residue" evidence="9">
    <location>
        <position position="1"/>
    </location>
</feature>
<sequence>GNEDLILVHDALEFGECRLSLAIPNNAVYKNISTLYQLAMMPQWTAERPLRIATAYTNLGKAFAKENGLVHVTFSTQDGVLEAAPAMGIADAILDLVSSGTTLQENNLKEIDGGQVLNSQ</sequence>
<dbReference type="PANTHER" id="PTHR21403">
    <property type="entry name" value="ATP PHOSPHORIBOSYLTRANSFERASE ATP-PRTASE"/>
    <property type="match status" value="1"/>
</dbReference>
<keyword evidence="5" id="KW-0328">Glycosyltransferase</keyword>
<dbReference type="PROSITE" id="PS01316">
    <property type="entry name" value="ATP_P_PHORIBOSYLTR"/>
    <property type="match status" value="1"/>
</dbReference>